<dbReference type="RefSeq" id="WP_288914523.1">
    <property type="nucleotide sequence ID" value="NZ_JAUEIE010000011.1"/>
</dbReference>
<accession>A0AAW7JG17</accession>
<dbReference type="SMART" id="SM00530">
    <property type="entry name" value="HTH_XRE"/>
    <property type="match status" value="1"/>
</dbReference>
<evidence type="ECO:0000313" key="4">
    <source>
        <dbReference type="Proteomes" id="UP001167831"/>
    </source>
</evidence>
<dbReference type="EMBL" id="JAUEIF010000002">
    <property type="protein sequence ID" value="MDN0024774.1"/>
    <property type="molecule type" value="Genomic_DNA"/>
</dbReference>
<sequence>MKDRIRKVMESQHMTQQVFAEFIQIAPATLSSIFTGRTRPTLAIVEAIKNKIPKISTDWLLFGIGNMYEDGSDEDVSVKAQSDSGTVSERMLDFDDHQQVISSKPSPVSGVQFSYDDVINKVKNFDKPQRKITEIRIFYDDQTWETFVPKK</sequence>
<reference evidence="3" key="2">
    <citation type="submission" date="2023-08" db="EMBL/GenBank/DDBJ databases">
        <title>Identification and characterization of horizontal gene transfer across gut microbiota members of farm animals based on homology search.</title>
        <authorList>
            <person name="Schwarzerova J."/>
            <person name="Nykrynova M."/>
            <person name="Jureckova K."/>
            <person name="Cejkova D."/>
            <person name="Rychlik I."/>
        </authorList>
    </citation>
    <scope>NUCLEOTIDE SEQUENCE</scope>
    <source>
        <strain evidence="3">ET15</strain>
        <strain evidence="2">ET37</strain>
    </source>
</reference>
<evidence type="ECO:0000313" key="2">
    <source>
        <dbReference type="EMBL" id="MDN0023411.1"/>
    </source>
</evidence>
<dbReference type="Proteomes" id="UP001167831">
    <property type="component" value="Unassembled WGS sequence"/>
</dbReference>
<comment type="caution">
    <text evidence="3">The sequence shown here is derived from an EMBL/GenBank/DDBJ whole genome shotgun (WGS) entry which is preliminary data.</text>
</comment>
<dbReference type="InterPro" id="IPR001387">
    <property type="entry name" value="Cro/C1-type_HTH"/>
</dbReference>
<name>A0AAW7JG17_9BACT</name>
<dbReference type="EMBL" id="JAUEIE010000011">
    <property type="protein sequence ID" value="MDN0023411.1"/>
    <property type="molecule type" value="Genomic_DNA"/>
</dbReference>
<dbReference type="Pfam" id="PF01381">
    <property type="entry name" value="HTH_3"/>
    <property type="match status" value="1"/>
</dbReference>
<dbReference type="Proteomes" id="UP001168478">
    <property type="component" value="Unassembled WGS sequence"/>
</dbReference>
<organism evidence="3 5">
    <name type="scientific">Leyella lascolaii</name>
    <dbReference type="NCBI Taxonomy" id="1776379"/>
    <lineage>
        <taxon>Bacteria</taxon>
        <taxon>Pseudomonadati</taxon>
        <taxon>Bacteroidota</taxon>
        <taxon>Bacteroidia</taxon>
        <taxon>Bacteroidales</taxon>
        <taxon>Prevotellaceae</taxon>
        <taxon>Leyella</taxon>
    </lineage>
</organism>
<dbReference type="Gene3D" id="1.10.260.40">
    <property type="entry name" value="lambda repressor-like DNA-binding domains"/>
    <property type="match status" value="1"/>
</dbReference>
<evidence type="ECO:0000313" key="3">
    <source>
        <dbReference type="EMBL" id="MDN0024774.1"/>
    </source>
</evidence>
<evidence type="ECO:0000259" key="1">
    <source>
        <dbReference type="PROSITE" id="PS50943"/>
    </source>
</evidence>
<feature type="domain" description="HTH cro/C1-type" evidence="1">
    <location>
        <begin position="5"/>
        <end position="60"/>
    </location>
</feature>
<proteinExistence type="predicted"/>
<dbReference type="AlphaFoldDB" id="A0AAW7JG17"/>
<gene>
    <name evidence="2" type="ORF">QVN81_10310</name>
    <name evidence="3" type="ORF">QVN84_04445</name>
</gene>
<dbReference type="SUPFAM" id="SSF47413">
    <property type="entry name" value="lambda repressor-like DNA-binding domains"/>
    <property type="match status" value="1"/>
</dbReference>
<protein>
    <submittedName>
        <fullName evidence="3">Helix-turn-helix transcriptional regulator</fullName>
    </submittedName>
</protein>
<dbReference type="GO" id="GO:0003677">
    <property type="term" value="F:DNA binding"/>
    <property type="evidence" value="ECO:0007669"/>
    <property type="project" value="InterPro"/>
</dbReference>
<dbReference type="InterPro" id="IPR010982">
    <property type="entry name" value="Lambda_DNA-bd_dom_sf"/>
</dbReference>
<evidence type="ECO:0000313" key="5">
    <source>
        <dbReference type="Proteomes" id="UP001168478"/>
    </source>
</evidence>
<reference evidence="3" key="1">
    <citation type="submission" date="2023-06" db="EMBL/GenBank/DDBJ databases">
        <authorList>
            <person name="Zeman M."/>
            <person name="Kubasova T."/>
            <person name="Jahodarova E."/>
            <person name="Nykrynova M."/>
            <person name="Rychlik I."/>
        </authorList>
    </citation>
    <scope>NUCLEOTIDE SEQUENCE</scope>
    <source>
        <strain evidence="3">ET15</strain>
        <strain evidence="2">ET37</strain>
    </source>
</reference>
<dbReference type="CDD" id="cd00093">
    <property type="entry name" value="HTH_XRE"/>
    <property type="match status" value="1"/>
</dbReference>
<dbReference type="PROSITE" id="PS50943">
    <property type="entry name" value="HTH_CROC1"/>
    <property type="match status" value="1"/>
</dbReference>
<keyword evidence="4" id="KW-1185">Reference proteome</keyword>